<name>A0A916F8D0_9PROT</name>
<evidence type="ECO:0000313" key="3">
    <source>
        <dbReference type="Proteomes" id="UP000675882"/>
    </source>
</evidence>
<reference evidence="2" key="1">
    <citation type="submission" date="2021-02" db="EMBL/GenBank/DDBJ databases">
        <authorList>
            <person name="Han P."/>
        </authorList>
    </citation>
    <scope>NUCLEOTIDE SEQUENCE</scope>
    <source>
        <strain evidence="2">Candidatus Nitrotoga sp. ZN8</strain>
    </source>
</reference>
<sequence>MSTADIPLWAALPAALLLICGGLLTFLGSLGLLRLNNFYARIHAPTMGSTLGTGCVLLASILVSSALEQRPVIHEVLITILILLTAPVTAMLLMRAGMFRRRD</sequence>
<dbReference type="RefSeq" id="WP_213035339.1">
    <property type="nucleotide sequence ID" value="NZ_CAJNBL010000006.1"/>
</dbReference>
<keyword evidence="3" id="KW-1185">Reference proteome</keyword>
<feature type="transmembrane region" description="Helical" evidence="1">
    <location>
        <begin position="45"/>
        <end position="67"/>
    </location>
</feature>
<feature type="transmembrane region" description="Helical" evidence="1">
    <location>
        <begin position="73"/>
        <end position="94"/>
    </location>
</feature>
<dbReference type="EMBL" id="CAJNBL010000006">
    <property type="protein sequence ID" value="CAE6699030.1"/>
    <property type="molecule type" value="Genomic_DNA"/>
</dbReference>
<dbReference type="PANTHER" id="PTHR34703">
    <property type="entry name" value="ANTIPORTER SUBUNIT MNHG2-RELATED"/>
    <property type="match status" value="1"/>
</dbReference>
<dbReference type="GO" id="GO:0015385">
    <property type="term" value="F:sodium:proton antiporter activity"/>
    <property type="evidence" value="ECO:0007669"/>
    <property type="project" value="TreeGrafter"/>
</dbReference>
<protein>
    <submittedName>
        <fullName evidence="2">K(+)/H(+) antiporter subunit G</fullName>
    </submittedName>
</protein>
<accession>A0A916F8D0</accession>
<dbReference type="Proteomes" id="UP000675882">
    <property type="component" value="Unassembled WGS sequence"/>
</dbReference>
<comment type="caution">
    <text evidence="2">The sequence shown here is derived from an EMBL/GenBank/DDBJ whole genome shotgun (WGS) entry which is preliminary data.</text>
</comment>
<keyword evidence="1" id="KW-0472">Membrane</keyword>
<gene>
    <name evidence="2" type="primary">phaG</name>
    <name evidence="2" type="ORF">NTGZN8_140080</name>
</gene>
<dbReference type="Pfam" id="PF03334">
    <property type="entry name" value="PhaG_MnhG_YufB"/>
    <property type="match status" value="1"/>
</dbReference>
<dbReference type="PANTHER" id="PTHR34703:SF1">
    <property type="entry name" value="ANTIPORTER SUBUNIT MNHG2-RELATED"/>
    <property type="match status" value="1"/>
</dbReference>
<evidence type="ECO:0000313" key="2">
    <source>
        <dbReference type="EMBL" id="CAE6699030.1"/>
    </source>
</evidence>
<keyword evidence="1" id="KW-0812">Transmembrane</keyword>
<feature type="transmembrane region" description="Helical" evidence="1">
    <location>
        <begin position="6"/>
        <end position="33"/>
    </location>
</feature>
<keyword evidence="1" id="KW-1133">Transmembrane helix</keyword>
<evidence type="ECO:0000256" key="1">
    <source>
        <dbReference type="SAM" id="Phobius"/>
    </source>
</evidence>
<proteinExistence type="predicted"/>
<dbReference type="AlphaFoldDB" id="A0A916F8D0"/>
<organism evidence="2 3">
    <name type="scientific">Candidatus Nitrotoga fabula</name>
    <dbReference type="NCBI Taxonomy" id="2182327"/>
    <lineage>
        <taxon>Bacteria</taxon>
        <taxon>Pseudomonadati</taxon>
        <taxon>Pseudomonadota</taxon>
        <taxon>Betaproteobacteria</taxon>
        <taxon>Nitrosomonadales</taxon>
        <taxon>Gallionellaceae</taxon>
        <taxon>Candidatus Nitrotoga</taxon>
    </lineage>
</organism>
<dbReference type="NCBIfam" id="TIGR01300">
    <property type="entry name" value="CPA3_mnhG_phaG"/>
    <property type="match status" value="1"/>
</dbReference>
<dbReference type="InterPro" id="IPR005133">
    <property type="entry name" value="PhaG_MnhG_YufB"/>
</dbReference>